<reference evidence="1 2" key="1">
    <citation type="submission" date="2024-04" db="EMBL/GenBank/DDBJ databases">
        <authorList>
            <person name="Rising A."/>
            <person name="Reimegard J."/>
            <person name="Sonavane S."/>
            <person name="Akerstrom W."/>
            <person name="Nylinder S."/>
            <person name="Hedman E."/>
            <person name="Kallberg Y."/>
        </authorList>
    </citation>
    <scope>NUCLEOTIDE SEQUENCE [LARGE SCALE GENOMIC DNA]</scope>
</reference>
<accession>A0AAV2A8P1</accession>
<dbReference type="EMBL" id="CAXIEN010000127">
    <property type="protein sequence ID" value="CAL1280052.1"/>
    <property type="molecule type" value="Genomic_DNA"/>
</dbReference>
<organism evidence="1 2">
    <name type="scientific">Larinioides sclopetarius</name>
    <dbReference type="NCBI Taxonomy" id="280406"/>
    <lineage>
        <taxon>Eukaryota</taxon>
        <taxon>Metazoa</taxon>
        <taxon>Ecdysozoa</taxon>
        <taxon>Arthropoda</taxon>
        <taxon>Chelicerata</taxon>
        <taxon>Arachnida</taxon>
        <taxon>Araneae</taxon>
        <taxon>Araneomorphae</taxon>
        <taxon>Entelegynae</taxon>
        <taxon>Araneoidea</taxon>
        <taxon>Araneidae</taxon>
        <taxon>Larinioides</taxon>
    </lineage>
</organism>
<evidence type="ECO:0000313" key="1">
    <source>
        <dbReference type="EMBL" id="CAL1280052.1"/>
    </source>
</evidence>
<sequence length="73" mass="8199">MSVSKDMASQDTSGITDRSAEFPKLEYLSTEDARKNSFSSSDLRCLATDDSYGWDDSNVSFIKLHRKTPSKEN</sequence>
<gene>
    <name evidence="1" type="ORF">LARSCL_LOCUS10741</name>
</gene>
<dbReference type="AlphaFoldDB" id="A0AAV2A8P1"/>
<evidence type="ECO:0000313" key="2">
    <source>
        <dbReference type="Proteomes" id="UP001497382"/>
    </source>
</evidence>
<keyword evidence="2" id="KW-1185">Reference proteome</keyword>
<feature type="non-terminal residue" evidence="1">
    <location>
        <position position="73"/>
    </location>
</feature>
<name>A0AAV2A8P1_9ARAC</name>
<proteinExistence type="predicted"/>
<protein>
    <submittedName>
        <fullName evidence="1">Uncharacterized protein</fullName>
    </submittedName>
</protein>
<dbReference type="Proteomes" id="UP001497382">
    <property type="component" value="Unassembled WGS sequence"/>
</dbReference>
<comment type="caution">
    <text evidence="1">The sequence shown here is derived from an EMBL/GenBank/DDBJ whole genome shotgun (WGS) entry which is preliminary data.</text>
</comment>